<dbReference type="PATRIC" id="fig|46506.5.peg.3184"/>
<organism evidence="1 2">
    <name type="scientific">Bacteroides stercoris</name>
    <dbReference type="NCBI Taxonomy" id="46506"/>
    <lineage>
        <taxon>Bacteria</taxon>
        <taxon>Pseudomonadati</taxon>
        <taxon>Bacteroidota</taxon>
        <taxon>Bacteroidia</taxon>
        <taxon>Bacteroidales</taxon>
        <taxon>Bacteroidaceae</taxon>
        <taxon>Bacteroides</taxon>
    </lineage>
</organism>
<reference evidence="1 2" key="1">
    <citation type="journal article" date="2016" name="BMC Genomics">
        <title>Type VI secretion systems of human gut Bacteroidales segregate into three genetic architectures, two of which are contained on mobile genetic elements.</title>
        <authorList>
            <person name="Coyne M.J."/>
            <person name="Roelofs K.G."/>
            <person name="Comstock L.E."/>
        </authorList>
    </citation>
    <scope>NUCLEOTIDE SEQUENCE [LARGE SCALE GENOMIC DNA]</scope>
    <source>
        <strain evidence="1 2">CL09T03C01</strain>
    </source>
</reference>
<proteinExistence type="predicted"/>
<accession>A0A108T2V9</accession>
<comment type="caution">
    <text evidence="1">The sequence shown here is derived from an EMBL/GenBank/DDBJ whole genome shotgun (WGS) entry which is preliminary data.</text>
</comment>
<keyword evidence="2" id="KW-1185">Reference proteome</keyword>
<dbReference type="STRING" id="46506.AA415_02953"/>
<dbReference type="AlphaFoldDB" id="A0A108T2V9"/>
<gene>
    <name evidence="1" type="ORF">AA415_02953</name>
</gene>
<dbReference type="Proteomes" id="UP000056419">
    <property type="component" value="Unassembled WGS sequence"/>
</dbReference>
<evidence type="ECO:0000313" key="1">
    <source>
        <dbReference type="EMBL" id="KWR52366.1"/>
    </source>
</evidence>
<dbReference type="EMBL" id="LRGC01000021">
    <property type="protein sequence ID" value="KWR52366.1"/>
    <property type="molecule type" value="Genomic_DNA"/>
</dbReference>
<protein>
    <submittedName>
        <fullName evidence="1">Uncharacterized protein</fullName>
    </submittedName>
</protein>
<evidence type="ECO:0000313" key="2">
    <source>
        <dbReference type="Proteomes" id="UP000056419"/>
    </source>
</evidence>
<sequence length="150" mass="18079">MTIILEIPLRNFQFWSGGKDRAEKCTDEQLDEIESMMKDIVPENGWTEAEVNDFFWFEFDTIANWLGYKGEEYFDAGVTESDVQDAEDWFNCILNANEMIDIANLDRNDYIYRDEDEEYVLDEDLVYDDFSDWWSNMNDIEKVKEYRKYE</sequence>
<name>A0A108T2V9_BACSE</name>
<dbReference type="RefSeq" id="WP_060386529.1">
    <property type="nucleotide sequence ID" value="NZ_LRGC01000021.1"/>
</dbReference>